<evidence type="ECO:0000313" key="4">
    <source>
        <dbReference type="EMBL" id="QHT36861.1"/>
    </source>
</evidence>
<dbReference type="PROSITE" id="PS50158">
    <property type="entry name" value="ZF_CCHC"/>
    <property type="match status" value="1"/>
</dbReference>
<dbReference type="Pfam" id="PF00293">
    <property type="entry name" value="NUDIX"/>
    <property type="match status" value="1"/>
</dbReference>
<dbReference type="PANTHER" id="PTHR21340:SF0">
    <property type="entry name" value="BIS(5'-NUCLEOSYL)-TETRAPHOSPHATASE [ASYMMETRICAL]"/>
    <property type="match status" value="1"/>
</dbReference>
<dbReference type="AlphaFoldDB" id="A0A6C0F7M7"/>
<dbReference type="GO" id="GO:0006167">
    <property type="term" value="P:AMP biosynthetic process"/>
    <property type="evidence" value="ECO:0007669"/>
    <property type="project" value="TreeGrafter"/>
</dbReference>
<name>A0A6C0F7M7_9ZZZZ</name>
<evidence type="ECO:0000259" key="3">
    <source>
        <dbReference type="PROSITE" id="PS51462"/>
    </source>
</evidence>
<dbReference type="PROSITE" id="PS00893">
    <property type="entry name" value="NUDIX_BOX"/>
    <property type="match status" value="1"/>
</dbReference>
<keyword evidence="1" id="KW-0378">Hydrolase</keyword>
<dbReference type="Gene3D" id="3.90.79.10">
    <property type="entry name" value="Nucleoside Triphosphate Pyrophosphohydrolase"/>
    <property type="match status" value="1"/>
</dbReference>
<feature type="domain" description="CCHC-type" evidence="2">
    <location>
        <begin position="8"/>
        <end position="23"/>
    </location>
</feature>
<evidence type="ECO:0000259" key="2">
    <source>
        <dbReference type="PROSITE" id="PS50158"/>
    </source>
</evidence>
<sequence length="277" mass="33125">MNHIHTVCNNCGIKGHSYRDCRKPVLSYGHILYRTDTAEPQILMVQRKDSLCYIEFIRGKYDVYNPSYIQMLISKFNKEERKRVIEDDFETLWRKLWGIKNDTGENTYKSDYYKGYEKYCKLVAGVSAQNSYYTLKSLLENAPEPYLESEWEFPKGRRNVGETNRECAIREFQEETNYTTRDYQLIENIAPLDEEYMGENHIRYKHVYYLGFLTNLSIVPYLSETNPHQINEIKDIQWVTKTQALQKIRDYQTTRKTIVNRVFDIVNDFNVNYFVIH</sequence>
<dbReference type="InterPro" id="IPR020084">
    <property type="entry name" value="NUDIX_hydrolase_CS"/>
</dbReference>
<dbReference type="InterPro" id="IPR051325">
    <property type="entry name" value="Nudix_hydrolase_domain"/>
</dbReference>
<dbReference type="InterPro" id="IPR001878">
    <property type="entry name" value="Znf_CCHC"/>
</dbReference>
<proteinExistence type="predicted"/>
<evidence type="ECO:0000256" key="1">
    <source>
        <dbReference type="ARBA" id="ARBA00022801"/>
    </source>
</evidence>
<dbReference type="GO" id="GO:0006754">
    <property type="term" value="P:ATP biosynthetic process"/>
    <property type="evidence" value="ECO:0007669"/>
    <property type="project" value="TreeGrafter"/>
</dbReference>
<dbReference type="GO" id="GO:0003676">
    <property type="term" value="F:nucleic acid binding"/>
    <property type="evidence" value="ECO:0007669"/>
    <property type="project" value="InterPro"/>
</dbReference>
<dbReference type="SUPFAM" id="SSF55811">
    <property type="entry name" value="Nudix"/>
    <property type="match status" value="1"/>
</dbReference>
<protein>
    <recommendedName>
        <fullName evidence="5">Nudix hydrolase domain-containing protein</fullName>
    </recommendedName>
</protein>
<dbReference type="InterPro" id="IPR000086">
    <property type="entry name" value="NUDIX_hydrolase_dom"/>
</dbReference>
<feature type="domain" description="Nudix hydrolase" evidence="3">
    <location>
        <begin position="23"/>
        <end position="264"/>
    </location>
</feature>
<dbReference type="PANTHER" id="PTHR21340">
    <property type="entry name" value="DIADENOSINE 5,5-P1,P4-TETRAPHOSPHATE PYROPHOSPHOHYDROLASE MUTT"/>
    <property type="match status" value="1"/>
</dbReference>
<dbReference type="GO" id="GO:0008270">
    <property type="term" value="F:zinc ion binding"/>
    <property type="evidence" value="ECO:0007669"/>
    <property type="project" value="InterPro"/>
</dbReference>
<reference evidence="4" key="1">
    <citation type="journal article" date="2020" name="Nature">
        <title>Giant virus diversity and host interactions through global metagenomics.</title>
        <authorList>
            <person name="Schulz F."/>
            <person name="Roux S."/>
            <person name="Paez-Espino D."/>
            <person name="Jungbluth S."/>
            <person name="Walsh D.A."/>
            <person name="Denef V.J."/>
            <person name="McMahon K.D."/>
            <person name="Konstantinidis K.T."/>
            <person name="Eloe-Fadrosh E.A."/>
            <person name="Kyrpides N.C."/>
            <person name="Woyke T."/>
        </authorList>
    </citation>
    <scope>NUCLEOTIDE SEQUENCE</scope>
    <source>
        <strain evidence="4">GVMAG-S-ERX555967-130</strain>
    </source>
</reference>
<evidence type="ECO:0008006" key="5">
    <source>
        <dbReference type="Google" id="ProtNLM"/>
    </source>
</evidence>
<dbReference type="InterPro" id="IPR015797">
    <property type="entry name" value="NUDIX_hydrolase-like_dom_sf"/>
</dbReference>
<dbReference type="EMBL" id="MN738786">
    <property type="protein sequence ID" value="QHT36861.1"/>
    <property type="molecule type" value="Genomic_DNA"/>
</dbReference>
<dbReference type="GO" id="GO:0004081">
    <property type="term" value="F:bis(5'-nucleosyl)-tetraphosphatase (asymmetrical) activity"/>
    <property type="evidence" value="ECO:0007669"/>
    <property type="project" value="TreeGrafter"/>
</dbReference>
<dbReference type="PROSITE" id="PS51462">
    <property type="entry name" value="NUDIX"/>
    <property type="match status" value="1"/>
</dbReference>
<organism evidence="4">
    <name type="scientific">viral metagenome</name>
    <dbReference type="NCBI Taxonomy" id="1070528"/>
    <lineage>
        <taxon>unclassified sequences</taxon>
        <taxon>metagenomes</taxon>
        <taxon>organismal metagenomes</taxon>
    </lineage>
</organism>
<accession>A0A6C0F7M7</accession>